<dbReference type="Proteomes" id="UP001150904">
    <property type="component" value="Unassembled WGS sequence"/>
</dbReference>
<organism evidence="4 5">
    <name type="scientific">Penicillium cinerascens</name>
    <dbReference type="NCBI Taxonomy" id="70096"/>
    <lineage>
        <taxon>Eukaryota</taxon>
        <taxon>Fungi</taxon>
        <taxon>Dikarya</taxon>
        <taxon>Ascomycota</taxon>
        <taxon>Pezizomycotina</taxon>
        <taxon>Eurotiomycetes</taxon>
        <taxon>Eurotiomycetidae</taxon>
        <taxon>Eurotiales</taxon>
        <taxon>Aspergillaceae</taxon>
        <taxon>Penicillium</taxon>
    </lineage>
</organism>
<evidence type="ECO:0000259" key="3">
    <source>
        <dbReference type="PROSITE" id="PS50966"/>
    </source>
</evidence>
<reference evidence="4" key="1">
    <citation type="submission" date="2022-12" db="EMBL/GenBank/DDBJ databases">
        <authorList>
            <person name="Petersen C."/>
        </authorList>
    </citation>
    <scope>NUCLEOTIDE SEQUENCE</scope>
    <source>
        <strain evidence="4">IBT 15544</strain>
    </source>
</reference>
<keyword evidence="5" id="KW-1185">Reference proteome</keyword>
<name>A0A9W9NCK0_9EURO</name>
<dbReference type="PROSITE" id="PS50966">
    <property type="entry name" value="ZF_SWIM"/>
    <property type="match status" value="1"/>
</dbReference>
<sequence length="274" mass="29518">MDASTTKNPLPSTRAFVDNLIAELASFNSASPNTNGNELDKPRTQTALPEKQTQNPLSVLSAPQLARVKPLMLSLHCIFPNDLLPALDILDRGLVQRLVRADQVDAMAVSDQEQAKSTDSPSDLHSPCSNDGQVILREDIFLVTSASTAPPHGAASSAFATQDPEKGYEVRLHAWNCTCPTFALSAFRDLASRLDYSPEHHSRVANLRDLDDTVVYPFGGTLTCATDRESPPVCKHILACILFARCAGLFGADGDGRRAISMEELAGWCAGWGG</sequence>
<dbReference type="RefSeq" id="XP_058312271.1">
    <property type="nucleotide sequence ID" value="XM_058449927.1"/>
</dbReference>
<protein>
    <recommendedName>
        <fullName evidence="3">SWIM-type domain-containing protein</fullName>
    </recommendedName>
</protein>
<dbReference type="OrthoDB" id="5413281at2759"/>
<gene>
    <name evidence="4" type="ORF">N7498_002865</name>
</gene>
<dbReference type="EMBL" id="JAPQKR010000005">
    <property type="protein sequence ID" value="KAJ5216458.1"/>
    <property type="molecule type" value="Genomic_DNA"/>
</dbReference>
<feature type="region of interest" description="Disordered" evidence="2">
    <location>
        <begin position="109"/>
        <end position="129"/>
    </location>
</feature>
<comment type="caution">
    <text evidence="4">The sequence shown here is derived from an EMBL/GenBank/DDBJ whole genome shotgun (WGS) entry which is preliminary data.</text>
</comment>
<keyword evidence="1" id="KW-0863">Zinc-finger</keyword>
<feature type="domain" description="SWIM-type" evidence="3">
    <location>
        <begin position="168"/>
        <end position="245"/>
    </location>
</feature>
<keyword evidence="1" id="KW-0862">Zinc</keyword>
<accession>A0A9W9NCK0</accession>
<dbReference type="GeneID" id="83177228"/>
<evidence type="ECO:0000256" key="1">
    <source>
        <dbReference type="PROSITE-ProRule" id="PRU00325"/>
    </source>
</evidence>
<feature type="compositionally biased region" description="Polar residues" evidence="2">
    <location>
        <begin position="111"/>
        <end position="129"/>
    </location>
</feature>
<evidence type="ECO:0000313" key="4">
    <source>
        <dbReference type="EMBL" id="KAJ5216458.1"/>
    </source>
</evidence>
<dbReference type="AlphaFoldDB" id="A0A9W9NCK0"/>
<keyword evidence="1" id="KW-0479">Metal-binding</keyword>
<reference evidence="4" key="2">
    <citation type="journal article" date="2023" name="IMA Fungus">
        <title>Comparative genomic study of the Penicillium genus elucidates a diverse pangenome and 15 lateral gene transfer events.</title>
        <authorList>
            <person name="Petersen C."/>
            <person name="Sorensen T."/>
            <person name="Nielsen M.R."/>
            <person name="Sondergaard T.E."/>
            <person name="Sorensen J.L."/>
            <person name="Fitzpatrick D.A."/>
            <person name="Frisvad J.C."/>
            <person name="Nielsen K.L."/>
        </authorList>
    </citation>
    <scope>NUCLEOTIDE SEQUENCE</scope>
    <source>
        <strain evidence="4">IBT 15544</strain>
    </source>
</reference>
<proteinExistence type="predicted"/>
<evidence type="ECO:0000313" key="5">
    <source>
        <dbReference type="Proteomes" id="UP001150904"/>
    </source>
</evidence>
<evidence type="ECO:0000256" key="2">
    <source>
        <dbReference type="SAM" id="MobiDB-lite"/>
    </source>
</evidence>
<dbReference type="InterPro" id="IPR007527">
    <property type="entry name" value="Znf_SWIM"/>
</dbReference>
<dbReference type="GO" id="GO:0008270">
    <property type="term" value="F:zinc ion binding"/>
    <property type="evidence" value="ECO:0007669"/>
    <property type="project" value="UniProtKB-KW"/>
</dbReference>